<dbReference type="EMBL" id="JACJQB010000013">
    <property type="protein sequence ID" value="MBD2188249.1"/>
    <property type="molecule type" value="Genomic_DNA"/>
</dbReference>
<proteinExistence type="predicted"/>
<evidence type="ECO:0000313" key="4">
    <source>
        <dbReference type="Proteomes" id="UP000642094"/>
    </source>
</evidence>
<dbReference type="Proteomes" id="UP000642094">
    <property type="component" value="Unassembled WGS sequence"/>
</dbReference>
<dbReference type="InterPro" id="IPR043129">
    <property type="entry name" value="ATPase_NBD"/>
</dbReference>
<dbReference type="Gene3D" id="3.90.640.10">
    <property type="entry name" value="Actin, Chain A, domain 4"/>
    <property type="match status" value="1"/>
</dbReference>
<feature type="region of interest" description="Disordered" evidence="2">
    <location>
        <begin position="989"/>
        <end position="1009"/>
    </location>
</feature>
<dbReference type="RefSeq" id="WP_190403107.1">
    <property type="nucleotide sequence ID" value="NZ_JACJQB010000013.1"/>
</dbReference>
<evidence type="ECO:0000256" key="1">
    <source>
        <dbReference type="SAM" id="Coils"/>
    </source>
</evidence>
<organism evidence="3 4">
    <name type="scientific">Pseudanabaena mucicola FACHB-723</name>
    <dbReference type="NCBI Taxonomy" id="2692860"/>
    <lineage>
        <taxon>Bacteria</taxon>
        <taxon>Bacillati</taxon>
        <taxon>Cyanobacteriota</taxon>
        <taxon>Cyanophyceae</taxon>
        <taxon>Pseudanabaenales</taxon>
        <taxon>Pseudanabaenaceae</taxon>
        <taxon>Pseudanabaena</taxon>
    </lineage>
</organism>
<accession>A0ABR7ZWW6</accession>
<protein>
    <submittedName>
        <fullName evidence="3">Uncharacterized protein</fullName>
    </submittedName>
</protein>
<feature type="region of interest" description="Disordered" evidence="2">
    <location>
        <begin position="427"/>
        <end position="457"/>
    </location>
</feature>
<keyword evidence="4" id="KW-1185">Reference proteome</keyword>
<evidence type="ECO:0000256" key="2">
    <source>
        <dbReference type="SAM" id="MobiDB-lite"/>
    </source>
</evidence>
<evidence type="ECO:0000313" key="3">
    <source>
        <dbReference type="EMBL" id="MBD2188249.1"/>
    </source>
</evidence>
<feature type="compositionally biased region" description="Basic and acidic residues" evidence="2">
    <location>
        <begin position="998"/>
        <end position="1007"/>
    </location>
</feature>
<gene>
    <name evidence="3" type="ORF">H6F41_08850</name>
</gene>
<name>A0ABR7ZWW6_9CYAN</name>
<sequence>MSKVLINNLINEINTLLRRPVGSVSRHVSPDTVHQREQLKQLRSQLETLTDDAYVGSLDQQYQALVQRLQVQIYANAQPSSTELSTDIFKADKLEMSPPPLVAPLISNLFDAESNLTKETSTMTNGISEPDSTLVNDRMIASLQQAIQQTLQQVVKESVQQSIQQVVSQTLAVERALMVGEISANLNKFIESQQRSQINQELINLNDKKQKLSDEISQLELDRANWMQQFKEFQSTQQESLNRSLQSVDSLQETMALRVTDSVNQTVAKTLQDNLAQLSTANSSVTNPSISEVNPPSAEFVSKVQEQTDRFLLQLDQMFNSTFRSLEQEIQGYQSSITAKIGHMETLEQKGEELINTLVARISQHEQQLELQSPSIPLSDQLPELPDEIPIQYLETFTEPADENLINALLAGDQFGESIVEEQEVVDEPIETNDALDKSSDKSGNEHSAPVMEKPRDGLDIVETVTIESHPEPDDSITDSADEYLTPQTDVLGIQSHQLGGFADLLVDADKAATESIPDYQSAISAHEMNPDFDLEAATQIVEKFEELSSLAKDPNDIDLLAVNFPAEELSTNTEEINDPQLLQWLEANSNQTTDSVNIAEVSADEDLLLWLGNQSVDISKISTPEETTPIKLSELTTDLEETITEPTRDDDESLILLASQDNENVELSTWEDSLVNELSSDLQRLDAGMIADPIITDNLDQFIRNTPYALTDWGNAEPKAFSPIIEVAAQQTNGHTTASETITDDVSSPSVVEDNLSIDSFADSSLDKSGAKSEIVVNIEDLQLSPFKSQIEEIPIVFDSSTSSNLSDVQELETVNEPDISEGLPEISLEETSVVSEAKDDDMDAIFAEVIAENAAKYSPSVPFEVNDELDSLFLQSLQDESQAAADLDTERASNLSSSGDNEIDTLLMEFDTHNSLDNFNYLGEADTSMQQMSGDEDTDLDTSADTITTPLSFAEPVTEISEDLEELDTILQGFNQPSTTNHVVEISTSQPTSSGDGRRKQDKSATDLSAEEFFASLEEEKLNNFANVTDSGDSKSSELLLDAIADLINFVPTDKPEEEEEDSILNEFADAHGDNQTETIDSDWDKLLKDLSTFSFNEPLLDDQREQLGLSSVAPISDTSENVLDIDSLVLESESVALIPAPPENEVYSLDDNWILGIDIGSSAIRASLLNADTGRVYSLYLDDSDEILCKVVWNEEHSLDDPITKDVRVLPKRSQNPDLDHGEIVLSHFKQLLKLGLPYRGVSVWQPIIQWSNSYQISMRWLLTALKSLLEQIQTRANHPKLPDLGLILLKLSGVVFNYPSNWSDTYILNVREAILHAGLVSHAEQILAVEQAIAPALSLLHNRKIAKEITLFIDAGAVTTSICLSRGLDNGRDSSKLHVRSLDYAGISLSQDIVTQLFYPHWQLITNPNRHLCNFDQLSLPEVGTSAPQQRILLQQYLLSSTIGQQMLELADRVKVAFGRDVGVDSWNEDLMGQPIVVLRREVENLILQPFMQRINRELNSILSNAGILGEDVQQVLLLGSTMQIPLLSRWLAQKLPNAKIDPLATSAVANGLAVAPLYPQLQDVARQQYSDYFLLQEICRLNLNQAINPNQLLQQLQMRGVNIKTCRDRILSILQGDLPEGLFPWQEPESSVILEDPTLGNELFTGRLFDLETDGTYQPNMVKFQQLRVYLQAIIGNMHQTLTEPLVFPEIKTIALAK</sequence>
<comment type="caution">
    <text evidence="3">The sequence shown here is derived from an EMBL/GenBank/DDBJ whole genome shotgun (WGS) entry which is preliminary data.</text>
</comment>
<keyword evidence="1" id="KW-0175">Coiled coil</keyword>
<dbReference type="Gene3D" id="3.30.420.40">
    <property type="match status" value="2"/>
</dbReference>
<feature type="coiled-coil region" evidence="1">
    <location>
        <begin position="195"/>
        <end position="229"/>
    </location>
</feature>
<reference evidence="3 4" key="1">
    <citation type="journal article" date="2020" name="ISME J.">
        <title>Comparative genomics reveals insights into cyanobacterial evolution and habitat adaptation.</title>
        <authorList>
            <person name="Chen M.Y."/>
            <person name="Teng W.K."/>
            <person name="Zhao L."/>
            <person name="Hu C.X."/>
            <person name="Zhou Y.K."/>
            <person name="Han B.P."/>
            <person name="Song L.R."/>
            <person name="Shu W.S."/>
        </authorList>
    </citation>
    <scope>NUCLEOTIDE SEQUENCE [LARGE SCALE GENOMIC DNA]</scope>
    <source>
        <strain evidence="3 4">FACHB-723</strain>
    </source>
</reference>
<dbReference type="SUPFAM" id="SSF53067">
    <property type="entry name" value="Actin-like ATPase domain"/>
    <property type="match status" value="1"/>
</dbReference>
<feature type="compositionally biased region" description="Basic and acidic residues" evidence="2">
    <location>
        <begin position="435"/>
        <end position="445"/>
    </location>
</feature>